<evidence type="ECO:0000313" key="3">
    <source>
        <dbReference type="Proteomes" id="UP001201273"/>
    </source>
</evidence>
<evidence type="ECO:0000313" key="2">
    <source>
        <dbReference type="EMBL" id="MCE2594474.1"/>
    </source>
</evidence>
<keyword evidence="1" id="KW-0732">Signal</keyword>
<proteinExistence type="predicted"/>
<comment type="caution">
    <text evidence="2">The sequence shown here is derived from an EMBL/GenBank/DDBJ whole genome shotgun (WGS) entry which is preliminary data.</text>
</comment>
<protein>
    <submittedName>
        <fullName evidence="2">DUF2860 domain-containing protein</fullName>
    </submittedName>
</protein>
<accession>A0ABS8W657</accession>
<dbReference type="Pfam" id="PF11059">
    <property type="entry name" value="DUF2860"/>
    <property type="match status" value="1"/>
</dbReference>
<reference evidence="2 3" key="1">
    <citation type="journal article" date="2022" name="Environ. Microbiol. Rep.">
        <title>Eco-phylogenetic analyses reveal divergent evolution of vitamin B12 metabolism in the marine bacterial family 'Psychromonadaceae'.</title>
        <authorList>
            <person name="Jin X."/>
            <person name="Yang Y."/>
            <person name="Cao H."/>
            <person name="Gao B."/>
            <person name="Zhao Z."/>
        </authorList>
    </citation>
    <scope>NUCLEOTIDE SEQUENCE [LARGE SCALE GENOMIC DNA]</scope>
    <source>
        <strain evidence="2 3">MKS20</strain>
    </source>
</reference>
<organism evidence="2 3">
    <name type="scientific">Motilimonas cestriensis</name>
    <dbReference type="NCBI Taxonomy" id="2742685"/>
    <lineage>
        <taxon>Bacteria</taxon>
        <taxon>Pseudomonadati</taxon>
        <taxon>Pseudomonadota</taxon>
        <taxon>Gammaproteobacteria</taxon>
        <taxon>Alteromonadales</taxon>
        <taxon>Alteromonadales genera incertae sedis</taxon>
        <taxon>Motilimonas</taxon>
    </lineage>
</organism>
<keyword evidence="3" id="KW-1185">Reference proteome</keyword>
<feature type="signal peptide" evidence="1">
    <location>
        <begin position="1"/>
        <end position="28"/>
    </location>
</feature>
<gene>
    <name evidence="2" type="ORF">K6Y31_06575</name>
</gene>
<name>A0ABS8W657_9GAMM</name>
<dbReference type="RefSeq" id="WP_233052015.1">
    <property type="nucleotide sequence ID" value="NZ_JAIMJA010000005.1"/>
</dbReference>
<sequence length="338" mass="37949">MFSKRMLATKTTITLAILTAFHLPQAMARPLASEAGWGLTLNINGGFSQSTSQMKTDDDNEVTSDLNNSGQQVNSAIVFPLARLSYTFDDLKTQLFAGNSLENVSQGQFQLELGGTHQFADNSKLTLAWFPKLPSFSKTWQDPYRVNQVRNKTDQDSQGVRMAWENIGGSLFSFKYGFAKNQLDEETSGTALALTNEQRRLLDRNANYHRVTLDMLIPLGSGLFFEPALTYTLGDATGQAMRYDEYGTRLSLVKTMDKHRITGNAFYSQAKYDASNPVFNRNRQDNKWGLFAFYSYKAPFGWQDASFTLFGAWANTDSNIQFYESEMLSVAAGMAYTF</sequence>
<feature type="chain" id="PRO_5045129846" evidence="1">
    <location>
        <begin position="29"/>
        <end position="338"/>
    </location>
</feature>
<evidence type="ECO:0000256" key="1">
    <source>
        <dbReference type="SAM" id="SignalP"/>
    </source>
</evidence>
<dbReference type="PIRSF" id="PIRSF028696">
    <property type="entry name" value="UCP028696"/>
    <property type="match status" value="1"/>
</dbReference>
<dbReference type="EMBL" id="JAIMJA010000005">
    <property type="protein sequence ID" value="MCE2594474.1"/>
    <property type="molecule type" value="Genomic_DNA"/>
</dbReference>
<dbReference type="Proteomes" id="UP001201273">
    <property type="component" value="Unassembled WGS sequence"/>
</dbReference>
<dbReference type="InterPro" id="IPR016896">
    <property type="entry name" value="DUF2860"/>
</dbReference>